<gene>
    <name evidence="1" type="ORF">DERF_013764</name>
</gene>
<comment type="caution">
    <text evidence="1">The sequence shown here is derived from an EMBL/GenBank/DDBJ whole genome shotgun (WGS) entry which is preliminary data.</text>
</comment>
<evidence type="ECO:0000313" key="2">
    <source>
        <dbReference type="Proteomes" id="UP000790347"/>
    </source>
</evidence>
<name>A0A922HQF4_DERFA</name>
<dbReference type="EMBL" id="ASGP02000007">
    <property type="protein sequence ID" value="KAH9497808.1"/>
    <property type="molecule type" value="Genomic_DNA"/>
</dbReference>
<reference evidence="1" key="1">
    <citation type="submission" date="2013-05" db="EMBL/GenBank/DDBJ databases">
        <authorList>
            <person name="Yim A.K.Y."/>
            <person name="Chan T.F."/>
            <person name="Ji K.M."/>
            <person name="Liu X.Y."/>
            <person name="Zhou J.W."/>
            <person name="Li R.Q."/>
            <person name="Yang K.Y."/>
            <person name="Li J."/>
            <person name="Li M."/>
            <person name="Law P.T.W."/>
            <person name="Wu Y.L."/>
            <person name="Cai Z.L."/>
            <person name="Qin H."/>
            <person name="Bao Y."/>
            <person name="Leung R.K.K."/>
            <person name="Ng P.K.S."/>
            <person name="Zou J."/>
            <person name="Zhong X.J."/>
            <person name="Ran P.X."/>
            <person name="Zhong N.S."/>
            <person name="Liu Z.G."/>
            <person name="Tsui S.K.W."/>
        </authorList>
    </citation>
    <scope>NUCLEOTIDE SEQUENCE</scope>
    <source>
        <strain evidence="1">Derf</strain>
        <tissue evidence="1">Whole organism</tissue>
    </source>
</reference>
<organism evidence="1 2">
    <name type="scientific">Dermatophagoides farinae</name>
    <name type="common">American house dust mite</name>
    <dbReference type="NCBI Taxonomy" id="6954"/>
    <lineage>
        <taxon>Eukaryota</taxon>
        <taxon>Metazoa</taxon>
        <taxon>Ecdysozoa</taxon>
        <taxon>Arthropoda</taxon>
        <taxon>Chelicerata</taxon>
        <taxon>Arachnida</taxon>
        <taxon>Acari</taxon>
        <taxon>Acariformes</taxon>
        <taxon>Sarcoptiformes</taxon>
        <taxon>Astigmata</taxon>
        <taxon>Psoroptidia</taxon>
        <taxon>Analgoidea</taxon>
        <taxon>Pyroglyphidae</taxon>
        <taxon>Dermatophagoidinae</taxon>
        <taxon>Dermatophagoides</taxon>
    </lineage>
</organism>
<dbReference type="AlphaFoldDB" id="A0A922HQF4"/>
<proteinExistence type="predicted"/>
<keyword evidence="2" id="KW-1185">Reference proteome</keyword>
<evidence type="ECO:0000313" key="1">
    <source>
        <dbReference type="EMBL" id="KAH9497808.1"/>
    </source>
</evidence>
<accession>A0A922HQF4</accession>
<sequence length="67" mass="7871">MAQYNKVNNRKKMDDKTNGRKNIKFNAFIWQRQQQQFDDNQISNVTGINININKYSSAKQFGTISNN</sequence>
<reference evidence="1" key="2">
    <citation type="journal article" date="2022" name="Res Sq">
        <title>Comparative Genomics Reveals Insights into the Divergent Evolution of Astigmatic Mites and Household Pest Adaptations.</title>
        <authorList>
            <person name="Xiong Q."/>
            <person name="Wan A.T.-Y."/>
            <person name="Liu X.-Y."/>
            <person name="Fung C.S.-H."/>
            <person name="Xiao X."/>
            <person name="Malainual N."/>
            <person name="Hou J."/>
            <person name="Wang L."/>
            <person name="Wang M."/>
            <person name="Yang K."/>
            <person name="Cui Y."/>
            <person name="Leung E."/>
            <person name="Nong W."/>
            <person name="Shin S.-K."/>
            <person name="Au S."/>
            <person name="Jeong K.Y."/>
            <person name="Chew F.T."/>
            <person name="Hui J."/>
            <person name="Leung T.F."/>
            <person name="Tungtrongchitr A."/>
            <person name="Zhong N."/>
            <person name="Liu Z."/>
            <person name="Tsui S."/>
        </authorList>
    </citation>
    <scope>NUCLEOTIDE SEQUENCE</scope>
    <source>
        <strain evidence="1">Derf</strain>
        <tissue evidence="1">Whole organism</tissue>
    </source>
</reference>
<dbReference type="Proteomes" id="UP000790347">
    <property type="component" value="Unassembled WGS sequence"/>
</dbReference>
<protein>
    <submittedName>
        <fullName evidence="1">Uncharacterized protein</fullName>
    </submittedName>
</protein>